<comment type="caution">
    <text evidence="1">The sequence shown here is derived from an EMBL/GenBank/DDBJ whole genome shotgun (WGS) entry which is preliminary data.</text>
</comment>
<gene>
    <name evidence="1" type="ORF">LCGC14_0721540</name>
</gene>
<organism evidence="1">
    <name type="scientific">marine sediment metagenome</name>
    <dbReference type="NCBI Taxonomy" id="412755"/>
    <lineage>
        <taxon>unclassified sequences</taxon>
        <taxon>metagenomes</taxon>
        <taxon>ecological metagenomes</taxon>
    </lineage>
</organism>
<reference evidence="1" key="1">
    <citation type="journal article" date="2015" name="Nature">
        <title>Complex archaea that bridge the gap between prokaryotes and eukaryotes.</title>
        <authorList>
            <person name="Spang A."/>
            <person name="Saw J.H."/>
            <person name="Jorgensen S.L."/>
            <person name="Zaremba-Niedzwiedzka K."/>
            <person name="Martijn J."/>
            <person name="Lind A.E."/>
            <person name="van Eijk R."/>
            <person name="Schleper C."/>
            <person name="Guy L."/>
            <person name="Ettema T.J."/>
        </authorList>
    </citation>
    <scope>NUCLEOTIDE SEQUENCE</scope>
</reference>
<accession>A0A0F9SXN3</accession>
<dbReference type="EMBL" id="LAZR01001637">
    <property type="protein sequence ID" value="KKN41621.1"/>
    <property type="molecule type" value="Genomic_DNA"/>
</dbReference>
<sequence>MGKGTIIANTGAGQYTVQVNYNRDALAAEIARLNSRVTKLTAEIAGLDPADDAEQISLLILQRLEYEKRIVLLERLPDDPTVAGVWCTDKTEELSGEVGLIEVSGERTHGLNIQPGGNGNAVYDEVRDGALQYTLGMSPSGTVYNLAMMPGWQKWKPLYKLGTISFVNEDNDTCNLTLDDRTSSIRSIDIVDTLELTDVPIEYMDCNAEVFSEGHRVVVEFLNQDPDDPLVIGFEDTPLDCCFWNERWDSILGIGGWTYTGLTDADWTISADGELHVLGEIGVNVPPRLDGPRSAIFNVRRAAGSDISRTLSWDTSNVSASVSDSSGRAYGQVRIHYFHPHEHTVDLIFVQDREYVWTPPSMFVGSGPQSFPLSLFVPVDATSIEISVNFFLNAASLGHTAEVAADMDYIKLCIT</sequence>
<evidence type="ECO:0000313" key="1">
    <source>
        <dbReference type="EMBL" id="KKN41621.1"/>
    </source>
</evidence>
<proteinExistence type="predicted"/>
<dbReference type="AlphaFoldDB" id="A0A0F9SXN3"/>
<name>A0A0F9SXN3_9ZZZZ</name>
<protein>
    <submittedName>
        <fullName evidence="1">Uncharacterized protein</fullName>
    </submittedName>
</protein>